<dbReference type="Proteomes" id="UP000298652">
    <property type="component" value="Chromosome 4"/>
</dbReference>
<gene>
    <name evidence="1" type="ORF">SEVIR_4G193900v2</name>
</gene>
<dbReference type="EMBL" id="CM016555">
    <property type="protein sequence ID" value="TKW20957.1"/>
    <property type="molecule type" value="Genomic_DNA"/>
</dbReference>
<reference evidence="1" key="1">
    <citation type="submission" date="2019-03" db="EMBL/GenBank/DDBJ databases">
        <title>WGS assembly of Setaria viridis.</title>
        <authorList>
            <person name="Huang P."/>
            <person name="Jenkins J."/>
            <person name="Grimwood J."/>
            <person name="Barry K."/>
            <person name="Healey A."/>
            <person name="Mamidi S."/>
            <person name="Sreedasyam A."/>
            <person name="Shu S."/>
            <person name="Feldman M."/>
            <person name="Wu J."/>
            <person name="Yu Y."/>
            <person name="Chen C."/>
            <person name="Johnson J."/>
            <person name="Rokhsar D."/>
            <person name="Baxter I."/>
            <person name="Schmutz J."/>
            <person name="Brutnell T."/>
            <person name="Kellogg E."/>
        </authorList>
    </citation>
    <scope>NUCLEOTIDE SEQUENCE [LARGE SCALE GENOMIC DNA]</scope>
</reference>
<dbReference type="Gramene" id="TKW20957">
    <property type="protein sequence ID" value="TKW20957"/>
    <property type="gene ID" value="SEVIR_4G193900v2"/>
</dbReference>
<accession>A0A4U6VAK9</accession>
<organism evidence="1 2">
    <name type="scientific">Setaria viridis</name>
    <name type="common">Green bristlegrass</name>
    <name type="synonym">Setaria italica subsp. viridis</name>
    <dbReference type="NCBI Taxonomy" id="4556"/>
    <lineage>
        <taxon>Eukaryota</taxon>
        <taxon>Viridiplantae</taxon>
        <taxon>Streptophyta</taxon>
        <taxon>Embryophyta</taxon>
        <taxon>Tracheophyta</taxon>
        <taxon>Spermatophyta</taxon>
        <taxon>Magnoliopsida</taxon>
        <taxon>Liliopsida</taxon>
        <taxon>Poales</taxon>
        <taxon>Poaceae</taxon>
        <taxon>PACMAD clade</taxon>
        <taxon>Panicoideae</taxon>
        <taxon>Panicodae</taxon>
        <taxon>Paniceae</taxon>
        <taxon>Cenchrinae</taxon>
        <taxon>Setaria</taxon>
    </lineage>
</organism>
<keyword evidence="2" id="KW-1185">Reference proteome</keyword>
<proteinExistence type="predicted"/>
<name>A0A4U6VAK9_SETVI</name>
<protein>
    <submittedName>
        <fullName evidence="1">Uncharacterized protein</fullName>
    </submittedName>
</protein>
<evidence type="ECO:0000313" key="1">
    <source>
        <dbReference type="EMBL" id="TKW20957.1"/>
    </source>
</evidence>
<dbReference type="OMA" id="TISAYWR"/>
<dbReference type="AlphaFoldDB" id="A0A4U6VAK9"/>
<sequence>MTIESNGTPQRHEHDITILFLSDEEACNGETGERMVTETQKLAYCPDSIVEAYLSAYCETIGRWVMVYERLDRFFSGNDGTLPPFFTNLEKLDLMTFWRATTSSFIAAISLSKSRGVIHGGPFCRTCYVISSGTVKIMNVGRAQHSRDYVEDLYHLRSFIWSNPVFGVTNSADWAGFDNLLGSRKMQQK</sequence>
<evidence type="ECO:0000313" key="2">
    <source>
        <dbReference type="Proteomes" id="UP000298652"/>
    </source>
</evidence>